<dbReference type="STRING" id="478744.SAMN05444359_11342"/>
<protein>
    <submittedName>
        <fullName evidence="2">Uncharacterized protein</fullName>
    </submittedName>
</protein>
<evidence type="ECO:0000313" key="3">
    <source>
        <dbReference type="Proteomes" id="UP000199021"/>
    </source>
</evidence>
<sequence>MAKRKVSRKKPKINAENAAQTKKFFTITGILVLVLLVIIFIFFSQS</sequence>
<keyword evidence="1" id="KW-0472">Membrane</keyword>
<keyword evidence="1" id="KW-0812">Transmembrane</keyword>
<proteinExistence type="predicted"/>
<reference evidence="3" key="1">
    <citation type="submission" date="2016-10" db="EMBL/GenBank/DDBJ databases">
        <authorList>
            <person name="Varghese N."/>
            <person name="Submissions S."/>
        </authorList>
    </citation>
    <scope>NUCLEOTIDE SEQUENCE [LARGE SCALE GENOMIC DNA]</scope>
    <source>
        <strain evidence="3">DSM 24740</strain>
    </source>
</reference>
<dbReference type="AlphaFoldDB" id="A0A1H9HPR4"/>
<gene>
    <name evidence="2" type="ORF">SAMN05444359_11342</name>
</gene>
<accession>A0A1H9HPR4</accession>
<dbReference type="Proteomes" id="UP000199021">
    <property type="component" value="Unassembled WGS sequence"/>
</dbReference>
<dbReference type="InParanoid" id="A0A1H9HPR4"/>
<organism evidence="2 3">
    <name type="scientific">Neolewinella agarilytica</name>
    <dbReference type="NCBI Taxonomy" id="478744"/>
    <lineage>
        <taxon>Bacteria</taxon>
        <taxon>Pseudomonadati</taxon>
        <taxon>Bacteroidota</taxon>
        <taxon>Saprospiria</taxon>
        <taxon>Saprospirales</taxon>
        <taxon>Lewinellaceae</taxon>
        <taxon>Neolewinella</taxon>
    </lineage>
</organism>
<keyword evidence="1" id="KW-1133">Transmembrane helix</keyword>
<evidence type="ECO:0000256" key="1">
    <source>
        <dbReference type="SAM" id="Phobius"/>
    </source>
</evidence>
<dbReference type="RefSeq" id="WP_175489366.1">
    <property type="nucleotide sequence ID" value="NZ_FOFB01000013.1"/>
</dbReference>
<dbReference type="EMBL" id="FOFB01000013">
    <property type="protein sequence ID" value="SEQ64305.1"/>
    <property type="molecule type" value="Genomic_DNA"/>
</dbReference>
<keyword evidence="3" id="KW-1185">Reference proteome</keyword>
<name>A0A1H9HPR4_9BACT</name>
<evidence type="ECO:0000313" key="2">
    <source>
        <dbReference type="EMBL" id="SEQ64305.1"/>
    </source>
</evidence>
<feature type="transmembrane region" description="Helical" evidence="1">
    <location>
        <begin position="24"/>
        <end position="43"/>
    </location>
</feature>